<keyword evidence="6 10" id="KW-0560">Oxidoreductase</keyword>
<dbReference type="SUPFAM" id="SSF48264">
    <property type="entry name" value="Cytochrome P450"/>
    <property type="match status" value="1"/>
</dbReference>
<name>A0AAD7BET0_9AGAR</name>
<evidence type="ECO:0000256" key="10">
    <source>
        <dbReference type="RuleBase" id="RU000461"/>
    </source>
</evidence>
<evidence type="ECO:0000256" key="9">
    <source>
        <dbReference type="PIRSR" id="PIRSR602401-1"/>
    </source>
</evidence>
<proteinExistence type="inferred from homology"/>
<dbReference type="EMBL" id="JARKIF010000019">
    <property type="protein sequence ID" value="KAJ7618765.1"/>
    <property type="molecule type" value="Genomic_DNA"/>
</dbReference>
<dbReference type="CDD" id="cd11065">
    <property type="entry name" value="CYP64-like"/>
    <property type="match status" value="1"/>
</dbReference>
<dbReference type="GO" id="GO:0004497">
    <property type="term" value="F:monooxygenase activity"/>
    <property type="evidence" value="ECO:0007669"/>
    <property type="project" value="UniProtKB-KW"/>
</dbReference>
<dbReference type="InterPro" id="IPR036396">
    <property type="entry name" value="Cyt_P450_sf"/>
</dbReference>
<dbReference type="PROSITE" id="PS00086">
    <property type="entry name" value="CYTOCHROME_P450"/>
    <property type="match status" value="1"/>
</dbReference>
<evidence type="ECO:0000256" key="4">
    <source>
        <dbReference type="ARBA" id="ARBA00022617"/>
    </source>
</evidence>
<keyword evidence="8 10" id="KW-0503">Monooxygenase</keyword>
<dbReference type="InterPro" id="IPR002401">
    <property type="entry name" value="Cyt_P450_E_grp-I"/>
</dbReference>
<evidence type="ECO:0000256" key="3">
    <source>
        <dbReference type="ARBA" id="ARBA00010617"/>
    </source>
</evidence>
<dbReference type="PANTHER" id="PTHR46300:SF7">
    <property type="entry name" value="P450, PUTATIVE (EUROFUNG)-RELATED"/>
    <property type="match status" value="1"/>
</dbReference>
<dbReference type="Pfam" id="PF00067">
    <property type="entry name" value="p450"/>
    <property type="match status" value="1"/>
</dbReference>
<evidence type="ECO:0000256" key="2">
    <source>
        <dbReference type="ARBA" id="ARBA00005179"/>
    </source>
</evidence>
<keyword evidence="5 9" id="KW-0479">Metal-binding</keyword>
<dbReference type="PRINTS" id="PR00385">
    <property type="entry name" value="P450"/>
</dbReference>
<evidence type="ECO:0000256" key="6">
    <source>
        <dbReference type="ARBA" id="ARBA00023002"/>
    </source>
</evidence>
<dbReference type="InterPro" id="IPR001128">
    <property type="entry name" value="Cyt_P450"/>
</dbReference>
<dbReference type="InterPro" id="IPR017972">
    <property type="entry name" value="Cyt_P450_CS"/>
</dbReference>
<evidence type="ECO:0000256" key="7">
    <source>
        <dbReference type="ARBA" id="ARBA00023004"/>
    </source>
</evidence>
<gene>
    <name evidence="11" type="ORF">FB45DRAFT_800467</name>
</gene>
<dbReference type="AlphaFoldDB" id="A0AAD7BET0"/>
<keyword evidence="7 9" id="KW-0408">Iron</keyword>
<dbReference type="PRINTS" id="PR00463">
    <property type="entry name" value="EP450I"/>
</dbReference>
<dbReference type="Proteomes" id="UP001221142">
    <property type="component" value="Unassembled WGS sequence"/>
</dbReference>
<comment type="pathway">
    <text evidence="2">Secondary metabolite biosynthesis.</text>
</comment>
<dbReference type="PANTHER" id="PTHR46300">
    <property type="entry name" value="P450, PUTATIVE (EUROFUNG)-RELATED-RELATED"/>
    <property type="match status" value="1"/>
</dbReference>
<feature type="binding site" description="axial binding residue" evidence="9">
    <location>
        <position position="440"/>
    </location>
    <ligand>
        <name>heme</name>
        <dbReference type="ChEBI" id="CHEBI:30413"/>
    </ligand>
    <ligandPart>
        <name>Fe</name>
        <dbReference type="ChEBI" id="CHEBI:18248"/>
    </ligandPart>
</feature>
<keyword evidence="12" id="KW-1185">Reference proteome</keyword>
<reference evidence="11" key="1">
    <citation type="submission" date="2023-03" db="EMBL/GenBank/DDBJ databases">
        <title>Massive genome expansion in bonnet fungi (Mycena s.s.) driven by repeated elements and novel gene families across ecological guilds.</title>
        <authorList>
            <consortium name="Lawrence Berkeley National Laboratory"/>
            <person name="Harder C.B."/>
            <person name="Miyauchi S."/>
            <person name="Viragh M."/>
            <person name="Kuo A."/>
            <person name="Thoen E."/>
            <person name="Andreopoulos B."/>
            <person name="Lu D."/>
            <person name="Skrede I."/>
            <person name="Drula E."/>
            <person name="Henrissat B."/>
            <person name="Morin E."/>
            <person name="Kohler A."/>
            <person name="Barry K."/>
            <person name="LaButti K."/>
            <person name="Morin E."/>
            <person name="Salamov A."/>
            <person name="Lipzen A."/>
            <person name="Mereny Z."/>
            <person name="Hegedus B."/>
            <person name="Baldrian P."/>
            <person name="Stursova M."/>
            <person name="Weitz H."/>
            <person name="Taylor A."/>
            <person name="Grigoriev I.V."/>
            <person name="Nagy L.G."/>
            <person name="Martin F."/>
            <person name="Kauserud H."/>
        </authorList>
    </citation>
    <scope>NUCLEOTIDE SEQUENCE</scope>
    <source>
        <strain evidence="11">9284</strain>
    </source>
</reference>
<organism evidence="11 12">
    <name type="scientific">Roridomyces roridus</name>
    <dbReference type="NCBI Taxonomy" id="1738132"/>
    <lineage>
        <taxon>Eukaryota</taxon>
        <taxon>Fungi</taxon>
        <taxon>Dikarya</taxon>
        <taxon>Basidiomycota</taxon>
        <taxon>Agaricomycotina</taxon>
        <taxon>Agaricomycetes</taxon>
        <taxon>Agaricomycetidae</taxon>
        <taxon>Agaricales</taxon>
        <taxon>Marasmiineae</taxon>
        <taxon>Mycenaceae</taxon>
        <taxon>Roridomyces</taxon>
    </lineage>
</organism>
<accession>A0AAD7BET0</accession>
<dbReference type="GO" id="GO:0020037">
    <property type="term" value="F:heme binding"/>
    <property type="evidence" value="ECO:0007669"/>
    <property type="project" value="InterPro"/>
</dbReference>
<evidence type="ECO:0000313" key="12">
    <source>
        <dbReference type="Proteomes" id="UP001221142"/>
    </source>
</evidence>
<evidence type="ECO:0000256" key="1">
    <source>
        <dbReference type="ARBA" id="ARBA00001971"/>
    </source>
</evidence>
<comment type="caution">
    <text evidence="11">The sequence shown here is derived from an EMBL/GenBank/DDBJ whole genome shotgun (WGS) entry which is preliminary data.</text>
</comment>
<evidence type="ECO:0000256" key="8">
    <source>
        <dbReference type="ARBA" id="ARBA00023033"/>
    </source>
</evidence>
<dbReference type="GO" id="GO:0005506">
    <property type="term" value="F:iron ion binding"/>
    <property type="evidence" value="ECO:0007669"/>
    <property type="project" value="InterPro"/>
</dbReference>
<dbReference type="GO" id="GO:0016705">
    <property type="term" value="F:oxidoreductase activity, acting on paired donors, with incorporation or reduction of molecular oxygen"/>
    <property type="evidence" value="ECO:0007669"/>
    <property type="project" value="InterPro"/>
</dbReference>
<evidence type="ECO:0000313" key="11">
    <source>
        <dbReference type="EMBL" id="KAJ7618765.1"/>
    </source>
</evidence>
<keyword evidence="4 9" id="KW-0349">Heme</keyword>
<dbReference type="Gene3D" id="1.10.630.10">
    <property type="entry name" value="Cytochrome P450"/>
    <property type="match status" value="1"/>
</dbReference>
<dbReference type="InterPro" id="IPR050364">
    <property type="entry name" value="Cytochrome_P450_fung"/>
</dbReference>
<comment type="cofactor">
    <cofactor evidence="1 9">
        <name>heme</name>
        <dbReference type="ChEBI" id="CHEBI:30413"/>
    </cofactor>
</comment>
<sequence length="513" mass="57260">MAPTNLSDYLLWGAPIAAALYLTWSRNASRSKLPLPPGPRKLPILGNLLDVGGRPMSEACRDWSREYNSDIIHLNLAGTSIIVLSSLEATDNLMEKRSAIYSDRPPMPMLYMMGFEYLLIFMKYGEMWKTQRRLLNHHLSVSATQNVHPLERKAAHALIRRLLHNPEAFLDHLRVMIGDVIVPFAYGIDVQPTDDPYVTLIEKAVRCGSQVVPGRFLVDNFPLLKYVPEWMPGAGFKKIAREGRVLTQALRNVPFAEAKRQMMSGEVKPSFTASALRDLEAEDNYYDENIVKDVAATMYTAGGDTTVLGLSTFFLAMLANPEAQRKAQQEIDAVVGVGNLPDFRDQDHMPYVAALVKEILRWKPITPLGVPHYLTADDEYHGYRLPANSIVFGNVVAILGDENIYPNPEKFDPERFLLDGKLNPLVPDPVAAFGFGRRLCPGRHIAESSIWIAVVSVLAVFNIKKEVDKDGNVVEPSYEYGDGILSAPHPFKCTLEVRSEMAARLVIESANDV</sequence>
<comment type="similarity">
    <text evidence="3 10">Belongs to the cytochrome P450 family.</text>
</comment>
<evidence type="ECO:0000256" key="5">
    <source>
        <dbReference type="ARBA" id="ARBA00022723"/>
    </source>
</evidence>
<protein>
    <submittedName>
        <fullName evidence="11">Cytochrome P450</fullName>
    </submittedName>
</protein>